<evidence type="ECO:0000313" key="1">
    <source>
        <dbReference type="EMBL" id="AJD41907.1"/>
    </source>
</evidence>
<protein>
    <submittedName>
        <fullName evidence="1">Uncharacterized protein</fullName>
    </submittedName>
</protein>
<dbReference type="HOGENOM" id="CLU_3047275_0_0_5"/>
<name>A0A0B4X5W2_9HYPH</name>
<dbReference type="AlphaFoldDB" id="A0A0B4X5W2"/>
<dbReference type="Proteomes" id="UP000031368">
    <property type="component" value="Chromosome"/>
</dbReference>
<dbReference type="EMBL" id="CP006877">
    <property type="protein sequence ID" value="AJD41907.1"/>
    <property type="molecule type" value="Genomic_DNA"/>
</dbReference>
<evidence type="ECO:0000313" key="2">
    <source>
        <dbReference type="Proteomes" id="UP000031368"/>
    </source>
</evidence>
<gene>
    <name evidence="1" type="ORF">RGR602_CH02585</name>
</gene>
<dbReference type="KEGG" id="rga:RGR602_CH02585"/>
<proteinExistence type="predicted"/>
<reference evidence="1 2" key="1">
    <citation type="submission" date="2013-11" db="EMBL/GenBank/DDBJ databases">
        <title>Complete genome sequence of Rhizobium gallicum bv. gallicum R602.</title>
        <authorList>
            <person name="Bustos P."/>
            <person name="Santamaria R.I."/>
            <person name="Lozano L."/>
            <person name="Acosta J.L."/>
            <person name="Ormeno-Orrillo E."/>
            <person name="Rogel M.A."/>
            <person name="Romero D."/>
            <person name="Cevallos M.A."/>
            <person name="Martinez-Romero E."/>
            <person name="Gonzalez V."/>
        </authorList>
    </citation>
    <scope>NUCLEOTIDE SEQUENCE [LARGE SCALE GENOMIC DNA]</scope>
    <source>
        <strain evidence="1 2">R602</strain>
    </source>
</reference>
<accession>A0A0B4X5W2</accession>
<keyword evidence="2" id="KW-1185">Reference proteome</keyword>
<dbReference type="RefSeq" id="WP_170250458.1">
    <property type="nucleotide sequence ID" value="NZ_CP006877.1"/>
</dbReference>
<organism evidence="1 2">
    <name type="scientific">Rhizobium gallicum bv. gallicum R602sp</name>
    <dbReference type="NCBI Taxonomy" id="1041138"/>
    <lineage>
        <taxon>Bacteria</taxon>
        <taxon>Pseudomonadati</taxon>
        <taxon>Pseudomonadota</taxon>
        <taxon>Alphaproteobacteria</taxon>
        <taxon>Hyphomicrobiales</taxon>
        <taxon>Rhizobiaceae</taxon>
        <taxon>Rhizobium/Agrobacterium group</taxon>
        <taxon>Rhizobium</taxon>
    </lineage>
</organism>
<sequence>MIRPNDPLVTRSKFAGTICAHWNNCSDRDKALDQPLKESVNAPFFDASGMARGA</sequence>